<protein>
    <submittedName>
        <fullName evidence="2">Uncharacterized protein</fullName>
    </submittedName>
</protein>
<dbReference type="Proteomes" id="UP000283269">
    <property type="component" value="Unassembled WGS sequence"/>
</dbReference>
<sequence>MSFIDTPTASSSSTPANSCLQGKQPAVPCYAQTLSTFEALDLFADDETAQKICSYFEHPDTILAIDNLVKVARAHQQEEQEIRLARLRSRARQTMATILLDQLQSWGLEREIHDVLRKHYFASHLHSLKISHPYASTSTISKNNDSSMKLVQCFIYYNKTLNERNVGHLLPM</sequence>
<comment type="caution">
    <text evidence="2">The sequence shown here is derived from an EMBL/GenBank/DDBJ whole genome shotgun (WGS) entry which is preliminary data.</text>
</comment>
<evidence type="ECO:0000256" key="1">
    <source>
        <dbReference type="SAM" id="MobiDB-lite"/>
    </source>
</evidence>
<organism evidence="2 3">
    <name type="scientific">Psilocybe cyanescens</name>
    <dbReference type="NCBI Taxonomy" id="93625"/>
    <lineage>
        <taxon>Eukaryota</taxon>
        <taxon>Fungi</taxon>
        <taxon>Dikarya</taxon>
        <taxon>Basidiomycota</taxon>
        <taxon>Agaricomycotina</taxon>
        <taxon>Agaricomycetes</taxon>
        <taxon>Agaricomycetidae</taxon>
        <taxon>Agaricales</taxon>
        <taxon>Agaricineae</taxon>
        <taxon>Strophariaceae</taxon>
        <taxon>Psilocybe</taxon>
    </lineage>
</organism>
<keyword evidence="3" id="KW-1185">Reference proteome</keyword>
<evidence type="ECO:0000313" key="2">
    <source>
        <dbReference type="EMBL" id="PPQ94397.1"/>
    </source>
</evidence>
<accession>A0A409XUM2</accession>
<reference evidence="2 3" key="1">
    <citation type="journal article" date="2018" name="Evol. Lett.">
        <title>Horizontal gene cluster transfer increased hallucinogenic mushroom diversity.</title>
        <authorList>
            <person name="Reynolds H.T."/>
            <person name="Vijayakumar V."/>
            <person name="Gluck-Thaler E."/>
            <person name="Korotkin H.B."/>
            <person name="Matheny P.B."/>
            <person name="Slot J.C."/>
        </authorList>
    </citation>
    <scope>NUCLEOTIDE SEQUENCE [LARGE SCALE GENOMIC DNA]</scope>
    <source>
        <strain evidence="2 3">2631</strain>
    </source>
</reference>
<gene>
    <name evidence="2" type="ORF">CVT25_002726</name>
</gene>
<proteinExistence type="predicted"/>
<dbReference type="InParanoid" id="A0A409XUM2"/>
<evidence type="ECO:0000313" key="3">
    <source>
        <dbReference type="Proteomes" id="UP000283269"/>
    </source>
</evidence>
<name>A0A409XUM2_PSICY</name>
<feature type="compositionally biased region" description="Low complexity" evidence="1">
    <location>
        <begin position="1"/>
        <end position="16"/>
    </location>
</feature>
<dbReference type="AlphaFoldDB" id="A0A409XUM2"/>
<dbReference type="EMBL" id="NHYD01000346">
    <property type="protein sequence ID" value="PPQ94397.1"/>
    <property type="molecule type" value="Genomic_DNA"/>
</dbReference>
<feature type="region of interest" description="Disordered" evidence="1">
    <location>
        <begin position="1"/>
        <end position="21"/>
    </location>
</feature>